<evidence type="ECO:0000256" key="1">
    <source>
        <dbReference type="ARBA" id="ARBA00004370"/>
    </source>
</evidence>
<dbReference type="PANTHER" id="PTHR30627:SF1">
    <property type="entry name" value="PEPTIDOGLYCAN D,D-TRANSPEPTIDASE FTSI"/>
    <property type="match status" value="1"/>
</dbReference>
<dbReference type="PANTHER" id="PTHR30627">
    <property type="entry name" value="PEPTIDOGLYCAN D,D-TRANSPEPTIDASE"/>
    <property type="match status" value="1"/>
</dbReference>
<gene>
    <name evidence="4" type="ORF">GCM10008956_39780</name>
</gene>
<proteinExistence type="predicted"/>
<evidence type="ECO:0000256" key="2">
    <source>
        <dbReference type="ARBA" id="ARBA00023136"/>
    </source>
</evidence>
<name>A0A8H9GSV5_9DEIO</name>
<comment type="subcellular location">
    <subcellularLocation>
        <location evidence="1">Membrane</location>
    </subcellularLocation>
</comment>
<dbReference type="Gene3D" id="3.30.450.330">
    <property type="match status" value="1"/>
</dbReference>
<reference evidence="5" key="1">
    <citation type="journal article" date="2019" name="Int. J. Syst. Evol. Microbiol.">
        <title>The Global Catalogue of Microorganisms (GCM) 10K type strain sequencing project: providing services to taxonomists for standard genome sequencing and annotation.</title>
        <authorList>
            <consortium name="The Broad Institute Genomics Platform"/>
            <consortium name="The Broad Institute Genome Sequencing Center for Infectious Disease"/>
            <person name="Wu L."/>
            <person name="Ma J."/>
        </authorList>
    </citation>
    <scope>NUCLEOTIDE SEQUENCE [LARGE SCALE GENOMIC DNA]</scope>
    <source>
        <strain evidence="5">JCM 31047</strain>
    </source>
</reference>
<accession>A0A8H9GSV5</accession>
<evidence type="ECO:0000259" key="3">
    <source>
        <dbReference type="Pfam" id="PF00905"/>
    </source>
</evidence>
<dbReference type="AlphaFoldDB" id="A0A8H9GSV5"/>
<dbReference type="Pfam" id="PF00905">
    <property type="entry name" value="Transpeptidase"/>
    <property type="match status" value="1"/>
</dbReference>
<dbReference type="EMBL" id="BMQG01000034">
    <property type="protein sequence ID" value="GGM60201.1"/>
    <property type="molecule type" value="Genomic_DNA"/>
</dbReference>
<dbReference type="GO" id="GO:0071555">
    <property type="term" value="P:cell wall organization"/>
    <property type="evidence" value="ECO:0007669"/>
    <property type="project" value="TreeGrafter"/>
</dbReference>
<dbReference type="InterPro" id="IPR050515">
    <property type="entry name" value="Beta-lactam/transpept"/>
</dbReference>
<keyword evidence="5" id="KW-1185">Reference proteome</keyword>
<evidence type="ECO:0000313" key="4">
    <source>
        <dbReference type="EMBL" id="GGM60201.1"/>
    </source>
</evidence>
<keyword evidence="2" id="KW-0472">Membrane</keyword>
<dbReference type="InterPro" id="IPR001460">
    <property type="entry name" value="PCN-bd_Tpept"/>
</dbReference>
<evidence type="ECO:0000313" key="5">
    <source>
        <dbReference type="Proteomes" id="UP000600547"/>
    </source>
</evidence>
<comment type="caution">
    <text evidence="4">The sequence shown here is derived from an EMBL/GenBank/DDBJ whole genome shotgun (WGS) entry which is preliminary data.</text>
</comment>
<dbReference type="GO" id="GO:0008658">
    <property type="term" value="F:penicillin binding"/>
    <property type="evidence" value="ECO:0007669"/>
    <property type="project" value="InterPro"/>
</dbReference>
<dbReference type="Gene3D" id="3.40.710.10">
    <property type="entry name" value="DD-peptidase/beta-lactamase superfamily"/>
    <property type="match status" value="1"/>
</dbReference>
<organism evidence="4 5">
    <name type="scientific">Deinococcus arenae</name>
    <dbReference type="NCBI Taxonomy" id="1452751"/>
    <lineage>
        <taxon>Bacteria</taxon>
        <taxon>Thermotogati</taxon>
        <taxon>Deinococcota</taxon>
        <taxon>Deinococci</taxon>
        <taxon>Deinococcales</taxon>
        <taxon>Deinococcaceae</taxon>
        <taxon>Deinococcus</taxon>
    </lineage>
</organism>
<sequence>MRATNAFGQGLTVTTVQMAAAFNVLANDRQYVTPTLINGTPVQRRQVLRPEVAITTRAMLHAVIDEGISAKAGVPGYHLGGKTGTAQVAIGGRYSDRVFTSTFAGFLPADRPMYTVALMVRGAKRNYQGLQLAAPIFQEIAASLISYHALAPQTLHPVPAPAPIMD</sequence>
<dbReference type="GO" id="GO:0005886">
    <property type="term" value="C:plasma membrane"/>
    <property type="evidence" value="ECO:0007669"/>
    <property type="project" value="TreeGrafter"/>
</dbReference>
<feature type="domain" description="Penicillin-binding protein transpeptidase" evidence="3">
    <location>
        <begin position="3"/>
        <end position="141"/>
    </location>
</feature>
<dbReference type="SUPFAM" id="SSF56601">
    <property type="entry name" value="beta-lactamase/transpeptidase-like"/>
    <property type="match status" value="1"/>
</dbReference>
<dbReference type="Proteomes" id="UP000600547">
    <property type="component" value="Unassembled WGS sequence"/>
</dbReference>
<protein>
    <recommendedName>
        <fullName evidence="3">Penicillin-binding protein transpeptidase domain-containing protein</fullName>
    </recommendedName>
</protein>
<dbReference type="RefSeq" id="WP_162393916.1">
    <property type="nucleotide sequence ID" value="NZ_BMQG01000034.1"/>
</dbReference>
<dbReference type="InterPro" id="IPR012338">
    <property type="entry name" value="Beta-lactam/transpept-like"/>
</dbReference>